<accession>A0A4S8LEJ5</accession>
<dbReference type="UniPathway" id="UPA00109">
    <property type="reaction ID" value="UER00183"/>
</dbReference>
<dbReference type="SUPFAM" id="SSF51569">
    <property type="entry name" value="Aldolase"/>
    <property type="match status" value="1"/>
</dbReference>
<dbReference type="EC" id="4.1.2.13" evidence="1"/>
<dbReference type="GO" id="GO:0008270">
    <property type="term" value="F:zinc ion binding"/>
    <property type="evidence" value="ECO:0007669"/>
    <property type="project" value="UniProtKB-UniRule"/>
</dbReference>
<dbReference type="EMBL" id="ML179451">
    <property type="protein sequence ID" value="THU87406.1"/>
    <property type="molecule type" value="Genomic_DNA"/>
</dbReference>
<keyword evidence="1" id="KW-0324">Glycolysis</keyword>
<dbReference type="Gene3D" id="3.20.20.70">
    <property type="entry name" value="Aldolase class I"/>
    <property type="match status" value="1"/>
</dbReference>
<comment type="catalytic activity">
    <reaction evidence="1">
        <text>beta-D-fructose 1,6-bisphosphate = D-glyceraldehyde 3-phosphate + dihydroxyacetone phosphate</text>
        <dbReference type="Rhea" id="RHEA:14729"/>
        <dbReference type="ChEBI" id="CHEBI:32966"/>
        <dbReference type="ChEBI" id="CHEBI:57642"/>
        <dbReference type="ChEBI" id="CHEBI:59776"/>
        <dbReference type="EC" id="4.1.2.13"/>
    </reaction>
</comment>
<proteinExistence type="inferred from homology"/>
<sequence length="317" mass="34087">MSTIPTTLKDNLTLSVLSKAEAGGYGILCQSCYDAQSAIALVRAAERLRSPAILQLFPITLMYGGGPFLQFCLTVSHSASVPIAVHLDHATDEEHLELAIGLAEKGIKFDSIMVDASHAETDEENIAIAKPWVERAIKAGVAVEVELGRLEGGEAGLRMIEGAKMTDPGKAEEFMEGTGALILAPSIGNLHGSYIQSGGPKFNQDILKALHDKFKGRIPLCLHGTDELPDELFKECIKNGVSKLNVNSWARDPYIASLSSSLSPPSPMPPTQNHISPDYPYHSKKPFPDAIEEATEVFAGVCERMMKVFGSVGKADD</sequence>
<dbReference type="GO" id="GO:0006096">
    <property type="term" value="P:glycolytic process"/>
    <property type="evidence" value="ECO:0007669"/>
    <property type="project" value="UniProtKB-UniPathway"/>
</dbReference>
<evidence type="ECO:0000313" key="2">
    <source>
        <dbReference type="EMBL" id="THU87406.1"/>
    </source>
</evidence>
<dbReference type="InterPro" id="IPR050246">
    <property type="entry name" value="Class_II_FBP_aldolase"/>
</dbReference>
<comment type="cofactor">
    <cofactor evidence="1">
        <name>Zn(2+)</name>
        <dbReference type="ChEBI" id="CHEBI:29105"/>
    </cofactor>
    <text evidence="1">Binds 2 Zn(2+) ions per subunit. One is catalytic and the other provides a structural contribution.</text>
</comment>
<dbReference type="PANTHER" id="PTHR30304">
    <property type="entry name" value="D-TAGATOSE-1,6-BISPHOSPHATE ALDOLASE"/>
    <property type="match status" value="1"/>
</dbReference>
<keyword evidence="1" id="KW-0479">Metal-binding</keyword>
<keyword evidence="1" id="KW-0862">Zinc</keyword>
<dbReference type="InterPro" id="IPR000771">
    <property type="entry name" value="FBA_II"/>
</dbReference>
<organism evidence="2 3">
    <name type="scientific">Dendrothele bispora (strain CBS 962.96)</name>
    <dbReference type="NCBI Taxonomy" id="1314807"/>
    <lineage>
        <taxon>Eukaryota</taxon>
        <taxon>Fungi</taxon>
        <taxon>Dikarya</taxon>
        <taxon>Basidiomycota</taxon>
        <taxon>Agaricomycotina</taxon>
        <taxon>Agaricomycetes</taxon>
        <taxon>Agaricomycetidae</taxon>
        <taxon>Agaricales</taxon>
        <taxon>Agaricales incertae sedis</taxon>
        <taxon>Dendrothele</taxon>
    </lineage>
</organism>
<evidence type="ECO:0000256" key="1">
    <source>
        <dbReference type="RuleBase" id="RU366023"/>
    </source>
</evidence>
<keyword evidence="3" id="KW-1185">Reference proteome</keyword>
<comment type="function">
    <text evidence="1">Catalyzes the aldol condensation of dihydroxyacetone phosphate (DHAP or glycerone-phosphate) with glyceraldehyde 3-phosphate (G3P) to form fructose 1,6-bisphosphate (FBP) in gluconeogenesis and the reverse reaction in glycolysis.</text>
</comment>
<name>A0A4S8LEJ5_DENBC</name>
<dbReference type="AlphaFoldDB" id="A0A4S8LEJ5"/>
<dbReference type="Pfam" id="PF01116">
    <property type="entry name" value="F_bP_aldolase"/>
    <property type="match status" value="1"/>
</dbReference>
<dbReference type="Proteomes" id="UP000297245">
    <property type="component" value="Unassembled WGS sequence"/>
</dbReference>
<protein>
    <recommendedName>
        <fullName evidence="1">Fructose-bisphosphate aldolase</fullName>
        <shortName evidence="1">FBP aldolase</shortName>
        <ecNumber evidence="1">4.1.2.13</ecNumber>
    </recommendedName>
</protein>
<keyword evidence="1" id="KW-0456">Lyase</keyword>
<dbReference type="OrthoDB" id="2558351at2759"/>
<dbReference type="InterPro" id="IPR013785">
    <property type="entry name" value="Aldolase_TIM"/>
</dbReference>
<comment type="similarity">
    <text evidence="1">Belongs to the class II fructose-bisphosphate aldolase family.</text>
</comment>
<comment type="pathway">
    <text evidence="1">Carbohydrate degradation; glycolysis; D-glyceraldehyde 3-phosphate and glycerone phosphate from D-glucose: step 4/4.</text>
</comment>
<dbReference type="PANTHER" id="PTHR30304:SF0">
    <property type="entry name" value="D-TAGATOSE-1,6-BISPHOSPHATE ALDOLASE SUBUNIT GATY-RELATED"/>
    <property type="match status" value="1"/>
</dbReference>
<dbReference type="GO" id="GO:0004332">
    <property type="term" value="F:fructose-bisphosphate aldolase activity"/>
    <property type="evidence" value="ECO:0007669"/>
    <property type="project" value="UniProtKB-EC"/>
</dbReference>
<reference evidence="2 3" key="1">
    <citation type="journal article" date="2019" name="Nat. Ecol. Evol.">
        <title>Megaphylogeny resolves global patterns of mushroom evolution.</title>
        <authorList>
            <person name="Varga T."/>
            <person name="Krizsan K."/>
            <person name="Foldi C."/>
            <person name="Dima B."/>
            <person name="Sanchez-Garcia M."/>
            <person name="Sanchez-Ramirez S."/>
            <person name="Szollosi G.J."/>
            <person name="Szarkandi J.G."/>
            <person name="Papp V."/>
            <person name="Albert L."/>
            <person name="Andreopoulos W."/>
            <person name="Angelini C."/>
            <person name="Antonin V."/>
            <person name="Barry K.W."/>
            <person name="Bougher N.L."/>
            <person name="Buchanan P."/>
            <person name="Buyck B."/>
            <person name="Bense V."/>
            <person name="Catcheside P."/>
            <person name="Chovatia M."/>
            <person name="Cooper J."/>
            <person name="Damon W."/>
            <person name="Desjardin D."/>
            <person name="Finy P."/>
            <person name="Geml J."/>
            <person name="Haridas S."/>
            <person name="Hughes K."/>
            <person name="Justo A."/>
            <person name="Karasinski D."/>
            <person name="Kautmanova I."/>
            <person name="Kiss B."/>
            <person name="Kocsube S."/>
            <person name="Kotiranta H."/>
            <person name="LaButti K.M."/>
            <person name="Lechner B.E."/>
            <person name="Liimatainen K."/>
            <person name="Lipzen A."/>
            <person name="Lukacs Z."/>
            <person name="Mihaltcheva S."/>
            <person name="Morgado L.N."/>
            <person name="Niskanen T."/>
            <person name="Noordeloos M.E."/>
            <person name="Ohm R.A."/>
            <person name="Ortiz-Santana B."/>
            <person name="Ovrebo C."/>
            <person name="Racz N."/>
            <person name="Riley R."/>
            <person name="Savchenko A."/>
            <person name="Shiryaev A."/>
            <person name="Soop K."/>
            <person name="Spirin V."/>
            <person name="Szebenyi C."/>
            <person name="Tomsovsky M."/>
            <person name="Tulloss R.E."/>
            <person name="Uehling J."/>
            <person name="Grigoriev I.V."/>
            <person name="Vagvolgyi C."/>
            <person name="Papp T."/>
            <person name="Martin F.M."/>
            <person name="Miettinen O."/>
            <person name="Hibbett D.S."/>
            <person name="Nagy L.G."/>
        </authorList>
    </citation>
    <scope>NUCLEOTIDE SEQUENCE [LARGE SCALE GENOMIC DNA]</scope>
    <source>
        <strain evidence="2 3">CBS 962.96</strain>
    </source>
</reference>
<dbReference type="PIRSF" id="PIRSF001359">
    <property type="entry name" value="F_bP_aldolase_II"/>
    <property type="match status" value="1"/>
</dbReference>
<evidence type="ECO:0000313" key="3">
    <source>
        <dbReference type="Proteomes" id="UP000297245"/>
    </source>
</evidence>
<gene>
    <name evidence="2" type="ORF">K435DRAFT_969887</name>
</gene>